<evidence type="ECO:0000313" key="2">
    <source>
        <dbReference type="EMBL" id="RZD15422.1"/>
    </source>
</evidence>
<proteinExistence type="predicted"/>
<dbReference type="PANTHER" id="PTHR42990">
    <property type="entry name" value="ATPASE"/>
    <property type="match status" value="1"/>
</dbReference>
<reference evidence="2 3" key="1">
    <citation type="submission" date="2019-01" db="EMBL/GenBank/DDBJ databases">
        <title>Insights into ecological role of a new deltaproteobacterial order Candidatus Sinidesulfobacterales (Sva0485) by metagenomics and metatranscriptomics.</title>
        <authorList>
            <person name="Tan S."/>
            <person name="Liu J."/>
            <person name="Fang Y."/>
            <person name="Hedlund B.P."/>
            <person name="Lian Z.H."/>
            <person name="Huang L.Y."/>
            <person name="Li J.T."/>
            <person name="Huang L.N."/>
            <person name="Li W.J."/>
            <person name="Jiang H.C."/>
            <person name="Dong H.L."/>
            <person name="Shu W.S."/>
        </authorList>
    </citation>
    <scope>NUCLEOTIDE SEQUENCE [LARGE SCALE GENOMIC DNA]</scope>
    <source>
        <strain evidence="2">AP3</strain>
    </source>
</reference>
<name>A0A519BDS8_9DELT</name>
<dbReference type="InterPro" id="IPR027417">
    <property type="entry name" value="P-loop_NTPase"/>
</dbReference>
<accession>A0A519BDS8</accession>
<dbReference type="AlphaFoldDB" id="A0A519BDS8"/>
<dbReference type="SUPFAM" id="SSF52540">
    <property type="entry name" value="P-loop containing nucleoside triphosphate hydrolases"/>
    <property type="match status" value="1"/>
</dbReference>
<dbReference type="PANTHER" id="PTHR42990:SF1">
    <property type="entry name" value="AAA+ ATPASE DOMAIN-CONTAINING PROTEIN"/>
    <property type="match status" value="1"/>
</dbReference>
<sequence length="401" mass="46150">MADFLENIVRFHAGIINDTPLSFTRYLYDKIDFNERLIGIVGQRGVGKSTLMLQYLKKNFINPEDGLYLSLDNPIVAGINLTLFTEDFVAKNGKLLILDEVHKYNNFHQHIKSIYDSFKKLKIIFSGSSELHLKRDGVDLSRRAIVYNMNGLSFREFINLETGLNFPAVSIKDIVQNHYAVSLNITNKIKPLSYFEKYLNYGYYPFYKESKSGYLIKLYNVINEVLEGDMVILGLIHPSHIHKIKKLLDILCASDPFKINIEKLAASAEIDRNTVYKYIKNLNESHLITVLYQKAKGYGIMTKPEKLYLNNSNLVYALCNNNSLGTIREIFFINQVSAVVQRVNSYKSGDFIVDDKFIFEIGGKNKDFSQIKDIENSFLALDGIEIGYKRKIPLWLFGFLY</sequence>
<organism evidence="2 3">
    <name type="scientific">Candidatus Acidulodesulfobacterium ferriphilum</name>
    <dbReference type="NCBI Taxonomy" id="2597223"/>
    <lineage>
        <taxon>Bacteria</taxon>
        <taxon>Deltaproteobacteria</taxon>
        <taxon>Candidatus Acidulodesulfobacterales</taxon>
        <taxon>Candidatus Acidulodesulfobacterium</taxon>
    </lineage>
</organism>
<comment type="caution">
    <text evidence="2">The sequence shown here is derived from an EMBL/GenBank/DDBJ whole genome shotgun (WGS) entry which is preliminary data.</text>
</comment>
<evidence type="ECO:0000313" key="3">
    <source>
        <dbReference type="Proteomes" id="UP000320813"/>
    </source>
</evidence>
<dbReference type="EMBL" id="SGBD01000001">
    <property type="protein sequence ID" value="RZD15422.1"/>
    <property type="molecule type" value="Genomic_DNA"/>
</dbReference>
<evidence type="ECO:0000259" key="1">
    <source>
        <dbReference type="Pfam" id="PF13173"/>
    </source>
</evidence>
<gene>
    <name evidence="2" type="ORF">EVJ47_03890</name>
</gene>
<dbReference type="InterPro" id="IPR041682">
    <property type="entry name" value="AAA_14"/>
</dbReference>
<dbReference type="Pfam" id="PF13173">
    <property type="entry name" value="AAA_14"/>
    <property type="match status" value="1"/>
</dbReference>
<feature type="domain" description="AAA" evidence="1">
    <location>
        <begin position="35"/>
        <end position="157"/>
    </location>
</feature>
<dbReference type="Proteomes" id="UP000320813">
    <property type="component" value="Unassembled WGS sequence"/>
</dbReference>
<protein>
    <submittedName>
        <fullName evidence="2">HTH domain-containing protein</fullName>
    </submittedName>
</protein>